<dbReference type="Gene3D" id="3.40.50.300">
    <property type="entry name" value="P-loop containing nucleotide triphosphate hydrolases"/>
    <property type="match status" value="1"/>
</dbReference>
<feature type="transmembrane region" description="Helical" evidence="7">
    <location>
        <begin position="58"/>
        <end position="80"/>
    </location>
</feature>
<proteinExistence type="predicted"/>
<gene>
    <name evidence="10" type="ORF">GCM10023196_017720</name>
</gene>
<evidence type="ECO:0000256" key="3">
    <source>
        <dbReference type="ARBA" id="ARBA00022741"/>
    </source>
</evidence>
<evidence type="ECO:0000256" key="2">
    <source>
        <dbReference type="ARBA" id="ARBA00022692"/>
    </source>
</evidence>
<keyword evidence="6 7" id="KW-0472">Membrane</keyword>
<protein>
    <submittedName>
        <fullName evidence="10">ABC transporter ATP-binding protein</fullName>
    </submittedName>
</protein>
<organism evidence="10 11">
    <name type="scientific">Actinoallomurus vinaceus</name>
    <dbReference type="NCBI Taxonomy" id="1080074"/>
    <lineage>
        <taxon>Bacteria</taxon>
        <taxon>Bacillati</taxon>
        <taxon>Actinomycetota</taxon>
        <taxon>Actinomycetes</taxon>
        <taxon>Streptosporangiales</taxon>
        <taxon>Thermomonosporaceae</taxon>
        <taxon>Actinoallomurus</taxon>
    </lineage>
</organism>
<dbReference type="EMBL" id="BAABHK010000002">
    <property type="protein sequence ID" value="GAA4623061.1"/>
    <property type="molecule type" value="Genomic_DNA"/>
</dbReference>
<dbReference type="PROSITE" id="PS50929">
    <property type="entry name" value="ABC_TM1F"/>
    <property type="match status" value="1"/>
</dbReference>
<dbReference type="Gene3D" id="1.20.1560.10">
    <property type="entry name" value="ABC transporter type 1, transmembrane domain"/>
    <property type="match status" value="1"/>
</dbReference>
<feature type="domain" description="ABC transporter" evidence="8">
    <location>
        <begin position="340"/>
        <end position="586"/>
    </location>
</feature>
<dbReference type="RefSeq" id="WP_345430158.1">
    <property type="nucleotide sequence ID" value="NZ_BAABHK010000002.1"/>
</dbReference>
<dbReference type="PROSITE" id="PS00211">
    <property type="entry name" value="ABC_TRANSPORTER_1"/>
    <property type="match status" value="1"/>
</dbReference>
<dbReference type="PANTHER" id="PTHR43394:SF1">
    <property type="entry name" value="ATP-BINDING CASSETTE SUB-FAMILY B MEMBER 10, MITOCHONDRIAL"/>
    <property type="match status" value="1"/>
</dbReference>
<keyword evidence="4 10" id="KW-0067">ATP-binding</keyword>
<feature type="domain" description="ABC transmembrane type-1" evidence="9">
    <location>
        <begin position="132"/>
        <end position="305"/>
    </location>
</feature>
<dbReference type="InterPro" id="IPR003593">
    <property type="entry name" value="AAA+_ATPase"/>
</dbReference>
<dbReference type="Proteomes" id="UP001501442">
    <property type="component" value="Unassembled WGS sequence"/>
</dbReference>
<dbReference type="SMART" id="SM00382">
    <property type="entry name" value="AAA"/>
    <property type="match status" value="1"/>
</dbReference>
<name>A0ABP8U7J5_9ACTN</name>
<dbReference type="GO" id="GO:0005524">
    <property type="term" value="F:ATP binding"/>
    <property type="evidence" value="ECO:0007669"/>
    <property type="project" value="UniProtKB-KW"/>
</dbReference>
<sequence>MSGIRTIAILIGTAWRAAPATLVWAVVAATVSAVASATFPVGFHSMVDGALDHRSGEVVVGVVVVALLFSVATTVGTLSVTGNWTLTDRLNRFVSERIALLVSTAPRLEHFERQDLLSEIDQLRGDRRTLAAAPRQLLRAWQVVIRSGAIMVLLATVYPPVMLMPLFGLIPALADRRAARVQARTSDDLAPVQRLIGDLFTLATTAGTAKELRTYGVTGALAARHAALTEDARRRDVRGAIRSAAWEALGWTGYAVAFVAAIIVLVLRAAHGHTSPGQVVMAISLMRRAQSQVAGASDTAGSLATALRTARRLRWLEGYVAEETRAPATARVPDRLRAGIRLEGVGFHYPEKTDDVLHDLTVDLPAGATIAVVGENGAGKTTLAKLLTGMYRPTAGRILIDGIDLAALSPDEWRARTTAVFQDFLRPSLVAREAVGIGDLPRADDEEAVRTALTAAGGDGLAARLPEGLATPLGRWFTGGEQLSGGQWQRIALARGLMRSEPLLTVLDEPTASLDPAAEAELFGRFAELSRSGRRAGGVTLLVSHRFSTVRTADLIIVLDGGRITEVGDHETLLAQGGGYAQLFTLQARAYETG</sequence>
<dbReference type="InterPro" id="IPR003439">
    <property type="entry name" value="ABC_transporter-like_ATP-bd"/>
</dbReference>
<evidence type="ECO:0000313" key="10">
    <source>
        <dbReference type="EMBL" id="GAA4623061.1"/>
    </source>
</evidence>
<evidence type="ECO:0000256" key="4">
    <source>
        <dbReference type="ARBA" id="ARBA00022840"/>
    </source>
</evidence>
<evidence type="ECO:0000256" key="7">
    <source>
        <dbReference type="SAM" id="Phobius"/>
    </source>
</evidence>
<evidence type="ECO:0000259" key="9">
    <source>
        <dbReference type="PROSITE" id="PS50929"/>
    </source>
</evidence>
<evidence type="ECO:0000313" key="11">
    <source>
        <dbReference type="Proteomes" id="UP001501442"/>
    </source>
</evidence>
<keyword evidence="11" id="KW-1185">Reference proteome</keyword>
<comment type="subcellular location">
    <subcellularLocation>
        <location evidence="1">Cell membrane</location>
        <topology evidence="1">Multi-pass membrane protein</topology>
    </subcellularLocation>
</comment>
<dbReference type="InterPro" id="IPR011527">
    <property type="entry name" value="ABC1_TM_dom"/>
</dbReference>
<keyword evidence="2 7" id="KW-0812">Transmembrane</keyword>
<keyword evidence="5 7" id="KW-1133">Transmembrane helix</keyword>
<dbReference type="PANTHER" id="PTHR43394">
    <property type="entry name" value="ATP-DEPENDENT PERMEASE MDL1, MITOCHONDRIAL"/>
    <property type="match status" value="1"/>
</dbReference>
<dbReference type="Pfam" id="PF00005">
    <property type="entry name" value="ABC_tran"/>
    <property type="match status" value="1"/>
</dbReference>
<dbReference type="SUPFAM" id="SSF52540">
    <property type="entry name" value="P-loop containing nucleoside triphosphate hydrolases"/>
    <property type="match status" value="1"/>
</dbReference>
<dbReference type="SUPFAM" id="SSF90123">
    <property type="entry name" value="ABC transporter transmembrane region"/>
    <property type="match status" value="1"/>
</dbReference>
<dbReference type="InterPro" id="IPR036640">
    <property type="entry name" value="ABC1_TM_sf"/>
</dbReference>
<reference evidence="11" key="1">
    <citation type="journal article" date="2019" name="Int. J. Syst. Evol. Microbiol.">
        <title>The Global Catalogue of Microorganisms (GCM) 10K type strain sequencing project: providing services to taxonomists for standard genome sequencing and annotation.</title>
        <authorList>
            <consortium name="The Broad Institute Genomics Platform"/>
            <consortium name="The Broad Institute Genome Sequencing Center for Infectious Disease"/>
            <person name="Wu L."/>
            <person name="Ma J."/>
        </authorList>
    </citation>
    <scope>NUCLEOTIDE SEQUENCE [LARGE SCALE GENOMIC DNA]</scope>
    <source>
        <strain evidence="11">JCM 17939</strain>
    </source>
</reference>
<dbReference type="PROSITE" id="PS50893">
    <property type="entry name" value="ABC_TRANSPORTER_2"/>
    <property type="match status" value="1"/>
</dbReference>
<comment type="caution">
    <text evidence="10">The sequence shown here is derived from an EMBL/GenBank/DDBJ whole genome shotgun (WGS) entry which is preliminary data.</text>
</comment>
<evidence type="ECO:0000256" key="6">
    <source>
        <dbReference type="ARBA" id="ARBA00023136"/>
    </source>
</evidence>
<feature type="transmembrane region" description="Helical" evidence="7">
    <location>
        <begin position="149"/>
        <end position="174"/>
    </location>
</feature>
<evidence type="ECO:0000259" key="8">
    <source>
        <dbReference type="PROSITE" id="PS50893"/>
    </source>
</evidence>
<evidence type="ECO:0000256" key="1">
    <source>
        <dbReference type="ARBA" id="ARBA00004651"/>
    </source>
</evidence>
<dbReference type="InterPro" id="IPR027417">
    <property type="entry name" value="P-loop_NTPase"/>
</dbReference>
<dbReference type="InterPro" id="IPR017871">
    <property type="entry name" value="ABC_transporter-like_CS"/>
</dbReference>
<keyword evidence="3" id="KW-0547">Nucleotide-binding</keyword>
<feature type="transmembrane region" description="Helical" evidence="7">
    <location>
        <begin position="22"/>
        <end position="46"/>
    </location>
</feature>
<evidence type="ECO:0000256" key="5">
    <source>
        <dbReference type="ARBA" id="ARBA00022989"/>
    </source>
</evidence>
<dbReference type="InterPro" id="IPR039421">
    <property type="entry name" value="Type_1_exporter"/>
</dbReference>
<accession>A0ABP8U7J5</accession>